<name>A0A378I3D8_9GAMM</name>
<dbReference type="AlphaFoldDB" id="A0A378I3D8"/>
<evidence type="ECO:0000313" key="2">
    <source>
        <dbReference type="EMBL" id="STX29513.1"/>
    </source>
</evidence>
<evidence type="ECO:0000256" key="1">
    <source>
        <dbReference type="SAM" id="MobiDB-lite"/>
    </source>
</evidence>
<dbReference type="EMBL" id="UGNV01000001">
    <property type="protein sequence ID" value="STX29513.1"/>
    <property type="molecule type" value="Genomic_DNA"/>
</dbReference>
<evidence type="ECO:0000313" key="3">
    <source>
        <dbReference type="Proteomes" id="UP000254968"/>
    </source>
</evidence>
<gene>
    <name evidence="2" type="ORF">NCTC13315_02056</name>
</gene>
<accession>A0A378I3D8</accession>
<dbReference type="Proteomes" id="UP000254968">
    <property type="component" value="Unassembled WGS sequence"/>
</dbReference>
<reference evidence="2 3" key="1">
    <citation type="submission" date="2018-06" db="EMBL/GenBank/DDBJ databases">
        <authorList>
            <consortium name="Pathogen Informatics"/>
            <person name="Doyle S."/>
        </authorList>
    </citation>
    <scope>NUCLEOTIDE SEQUENCE [LARGE SCALE GENOMIC DNA]</scope>
    <source>
        <strain evidence="2 3">NCTC13315</strain>
    </source>
</reference>
<organism evidence="2 3">
    <name type="scientific">Legionella beliardensis</name>
    <dbReference type="NCBI Taxonomy" id="91822"/>
    <lineage>
        <taxon>Bacteria</taxon>
        <taxon>Pseudomonadati</taxon>
        <taxon>Pseudomonadota</taxon>
        <taxon>Gammaproteobacteria</taxon>
        <taxon>Legionellales</taxon>
        <taxon>Legionellaceae</taxon>
        <taxon>Legionella</taxon>
    </lineage>
</organism>
<feature type="compositionally biased region" description="Basic and acidic residues" evidence="1">
    <location>
        <begin position="323"/>
        <end position="351"/>
    </location>
</feature>
<dbReference type="OrthoDB" id="5656985at2"/>
<feature type="compositionally biased region" description="Basic and acidic residues" evidence="1">
    <location>
        <begin position="38"/>
        <end position="51"/>
    </location>
</feature>
<feature type="region of interest" description="Disordered" evidence="1">
    <location>
        <begin position="313"/>
        <end position="359"/>
    </location>
</feature>
<sequence>MQSRILQKRRVTDKEQALPTRPLTTTVNPSEVSANSDKLSEQAESTKHSLKNESSSLENSNTISVDNTSVLKDSQETEPEQVISTQVLDNLLAADKIHQKSTFTSHRYLILSEAGYVLAVGLNSLADRSATFLSYSTEKTIPNEKNYTHAYVVFNGKDIKTEQPIQLVIMRPFAQAETWHTRFKQWVTTNTIRKYFQEKNIELDLKDYCFSGECKSLLTIEQVLQMIDQPLGKGITFNTKGTQTNAFKPIAKLKELTNSDEIKLRELVQRWHGGEKPSLPRILTYIPKRNFDLDKEEWDLGLKLNSPQYRRKDSFFSSGEQTTKVKNEQDTHEQEDKSNDNNESQDQDREFNSNNSKLS</sequence>
<keyword evidence="3" id="KW-1185">Reference proteome</keyword>
<feature type="compositionally biased region" description="Polar residues" evidence="1">
    <location>
        <begin position="22"/>
        <end position="37"/>
    </location>
</feature>
<dbReference type="RefSeq" id="WP_115303179.1">
    <property type="nucleotide sequence ID" value="NZ_CAAAHO010000002.1"/>
</dbReference>
<protein>
    <submittedName>
        <fullName evidence="2">Uncharacterized protein</fullName>
    </submittedName>
</protein>
<feature type="compositionally biased region" description="Low complexity" evidence="1">
    <location>
        <begin position="52"/>
        <end position="61"/>
    </location>
</feature>
<proteinExistence type="predicted"/>
<feature type="region of interest" description="Disordered" evidence="1">
    <location>
        <begin position="1"/>
        <end position="67"/>
    </location>
</feature>